<keyword evidence="8" id="KW-1185">Reference proteome</keyword>
<evidence type="ECO:0000313" key="7">
    <source>
        <dbReference type="EMBL" id="KAK8771774.1"/>
    </source>
</evidence>
<evidence type="ECO:0000256" key="2">
    <source>
        <dbReference type="ARBA" id="ARBA00022771"/>
    </source>
</evidence>
<keyword evidence="2 5" id="KW-0863">Zinc-finger</keyword>
<evidence type="ECO:0000256" key="4">
    <source>
        <dbReference type="ARBA" id="ARBA00023125"/>
    </source>
</evidence>
<organism evidence="7 8">
    <name type="scientific">Amblyomma americanum</name>
    <name type="common">Lone star tick</name>
    <dbReference type="NCBI Taxonomy" id="6943"/>
    <lineage>
        <taxon>Eukaryota</taxon>
        <taxon>Metazoa</taxon>
        <taxon>Ecdysozoa</taxon>
        <taxon>Arthropoda</taxon>
        <taxon>Chelicerata</taxon>
        <taxon>Arachnida</taxon>
        <taxon>Acari</taxon>
        <taxon>Parasitiformes</taxon>
        <taxon>Ixodida</taxon>
        <taxon>Ixodoidea</taxon>
        <taxon>Ixodidae</taxon>
        <taxon>Amblyomminae</taxon>
        <taxon>Amblyomma</taxon>
    </lineage>
</organism>
<dbReference type="Pfam" id="PF05485">
    <property type="entry name" value="THAP"/>
    <property type="match status" value="1"/>
</dbReference>
<dbReference type="SMART" id="SM00980">
    <property type="entry name" value="THAP"/>
    <property type="match status" value="1"/>
</dbReference>
<reference evidence="7 8" key="1">
    <citation type="journal article" date="2023" name="Arcadia Sci">
        <title>De novo assembly of a long-read Amblyomma americanum tick genome.</title>
        <authorList>
            <person name="Chou S."/>
            <person name="Poskanzer K.E."/>
            <person name="Rollins M."/>
            <person name="Thuy-Boun P.S."/>
        </authorList>
    </citation>
    <scope>NUCLEOTIDE SEQUENCE [LARGE SCALE GENOMIC DNA]</scope>
    <source>
        <strain evidence="7">F_SG_1</strain>
        <tissue evidence="7">Salivary glands</tissue>
    </source>
</reference>
<keyword evidence="3" id="KW-0862">Zinc</keyword>
<accession>A0AAQ4EAR7</accession>
<dbReference type="InterPro" id="IPR027805">
    <property type="entry name" value="Transposase_HTH_dom"/>
</dbReference>
<comment type="caution">
    <text evidence="7">The sequence shown here is derived from an EMBL/GenBank/DDBJ whole genome shotgun (WGS) entry which is preliminary data.</text>
</comment>
<evidence type="ECO:0000259" key="6">
    <source>
        <dbReference type="PROSITE" id="PS50950"/>
    </source>
</evidence>
<dbReference type="Proteomes" id="UP001321473">
    <property type="component" value="Unassembled WGS sequence"/>
</dbReference>
<proteinExistence type="predicted"/>
<dbReference type="InterPro" id="IPR006612">
    <property type="entry name" value="THAP_Znf"/>
</dbReference>
<dbReference type="GO" id="GO:0003677">
    <property type="term" value="F:DNA binding"/>
    <property type="evidence" value="ECO:0007669"/>
    <property type="project" value="UniProtKB-UniRule"/>
</dbReference>
<dbReference type="PANTHER" id="PTHR23080">
    <property type="entry name" value="THAP DOMAIN PROTEIN"/>
    <property type="match status" value="1"/>
</dbReference>
<keyword evidence="1" id="KW-0479">Metal-binding</keyword>
<gene>
    <name evidence="7" type="ORF">V5799_024981</name>
</gene>
<dbReference type="EMBL" id="JARKHS020019330">
    <property type="protein sequence ID" value="KAK8771774.1"/>
    <property type="molecule type" value="Genomic_DNA"/>
</dbReference>
<name>A0AAQ4EAR7_AMBAM</name>
<protein>
    <recommendedName>
        <fullName evidence="6">THAP-type domain-containing protein</fullName>
    </recommendedName>
</protein>
<evidence type="ECO:0000256" key="5">
    <source>
        <dbReference type="PROSITE-ProRule" id="PRU00309"/>
    </source>
</evidence>
<dbReference type="Pfam" id="PF13613">
    <property type="entry name" value="HTH_Tnp_4"/>
    <property type="match status" value="1"/>
</dbReference>
<dbReference type="AlphaFoldDB" id="A0AAQ4EAR7"/>
<keyword evidence="4 5" id="KW-0238">DNA-binding</keyword>
<evidence type="ECO:0000313" key="8">
    <source>
        <dbReference type="Proteomes" id="UP001321473"/>
    </source>
</evidence>
<dbReference type="PROSITE" id="PS50950">
    <property type="entry name" value="ZF_THAP"/>
    <property type="match status" value="1"/>
</dbReference>
<sequence>MAETAQRKQKRGPKYCCVVGCHNSADNSRERDPPVKLYRFPGRWYEKERRQSWITAVRRVNPDGTLWQPKEHTRICSRHFVGNSKSDISQDPSYIPTIFPPVYRKKAPDQERAQRWQARFKKEISSRQLVGDEHPSQSTAVGATMQAPETSLLEDVHRDFNTMDFSNAFLETSTATSLLNMSDSHSLVLVCSARQSHSTGRKRDAACQTEECATSGKLALLLSATNGTEASAQIAHTEMSHKVASTDENWKRNCGFFGFESLKEKEEALQDLCGVTLQVFCLLLNLLPAPQYRRNVMSREDKLCLFLAKLRLGITYSALGAMFGVTATTASTVFRKTLDILSIALKNWVFMPSREIIKLSLPAPFKDNYPNCTLIIDCTE</sequence>
<evidence type="ECO:0000256" key="3">
    <source>
        <dbReference type="ARBA" id="ARBA00022833"/>
    </source>
</evidence>
<dbReference type="PANTHER" id="PTHR23080:SF143">
    <property type="entry name" value="SI:DKEY-56D12.4"/>
    <property type="match status" value="1"/>
</dbReference>
<evidence type="ECO:0000256" key="1">
    <source>
        <dbReference type="ARBA" id="ARBA00022723"/>
    </source>
</evidence>
<feature type="non-terminal residue" evidence="7">
    <location>
        <position position="380"/>
    </location>
</feature>
<feature type="domain" description="THAP-type" evidence="6">
    <location>
        <begin position="12"/>
        <end position="99"/>
    </location>
</feature>
<dbReference type="SUPFAM" id="SSF57716">
    <property type="entry name" value="Glucocorticoid receptor-like (DNA-binding domain)"/>
    <property type="match status" value="1"/>
</dbReference>
<dbReference type="GO" id="GO:0008270">
    <property type="term" value="F:zinc ion binding"/>
    <property type="evidence" value="ECO:0007669"/>
    <property type="project" value="UniProtKB-KW"/>
</dbReference>